<keyword evidence="2" id="KW-1185">Reference proteome</keyword>
<dbReference type="Proteomes" id="UP000831701">
    <property type="component" value="Chromosome 23"/>
</dbReference>
<sequence>MATPAAGRDAPSAPPRDDSERPEQNHAACQEAQKWIEVSRVTVRRRRRRWGVSTGLLLLLLLTEKRAILSHTGIKIHDRCTVTCCGETMRRRVTVRGQPCRSRPPPLHLSLPVLLTQAVTGKSFGDKDFRSGLENGILLCELLSAIKPGLVKKINRLPTPIAGLDNLSVFLRGCEELGLRGSQLFDPGDLQDTSIRANLKDSDCNRKLKNVLNTVFWLGKAASGCASYSGPTLNLKEFEGLLAQMKVETEEVAESTQKRSVRDSGYDCWDSERSESLSPPRHTRDNSLDSLDSFGSRSQHSPSPDVVNRGNSDGWSQLSTVASIIHKSKKFRTTRTLPRAGWPSKLTDSGLKKGISQGSVWRKPGTAHHQANTIPTVKHGGGSIMLWGCFFSGRNWETRRGSDSEVDAPGRRPDVRKDDMLARRTASSESRSSIPFNQFLPNRSNASSYIPTPRRKPHTEEGEQRSQPQATPEQGKRTGPHHKTPKTVTWAPESNEEKLKHEEEKMTQEMLEQRRLEKLKKAGIKVLPAAVRYSRCNNGLLITSEMTLPRHPVSNPSPPTMEEQEVRSPSPNIILRCDNDFLSSQKSAWDSPSEGEEEAEVRKVPDVRRDDLASRRANRGPVAPKVHQFVPPPVCSNKDRERWEGIRRASQQTLQEKETSEKEDIPDIITRRDNPFLNSAPRNKEEEDEEEEGEEGKVKAIPNKQKDDLAQRRTQSRPLPHRDGHMSFVSASMSQADMQKWERLKMTEPSEASPAPVCQACLEKNYGSSFSGSAKAGRGHSKVVTFGGVTEIEQPIDTVTSSEGEETELLRRLLSKATVAMPTIGLGSQLSERERSQDLNQTSPPSADLPLRTPETTPTPAELDARMAQYKRRAEEEEDEEDEEEEERIPDLQKDDMMARRTGVFHKQSTATVTYNRFLPLPASKLSTQGEVTTDAAPRSKRQVQAERSKKPNARTEQQQPRVPMETAQPHPASTVIRSTSHSEREFDEDEDEYDENEPVPDLEKDDMMARRTRSFQKSSAGRANHFANQFLPVPGSVKYNVAPVSAMKPLHSRPKLTEKMTSESGTVTVAAEPQTPPSKATTLRKCAGLKERQEEDGKKEGDKTTTKASATHVTEPLCSPSLSPPPDPVVAQTCKVEAELDKQSVEKRVEEKVEERKRDVNEEPRKKPFWLDDDDLPPMMSVSMGDMLNEDEVGHLPTLSQSRYERMHEQYNNFLEDEDHWQDDLARWKNRRRSASQELIKKEEERKRIEKRMKEEASDSNKRKSIKTYKEIVEEKERREAELCEAYRNAATPEEAAMVLQRYALRFTISDATLDSLKLPRSTSKPKHDLIQVDEEHKTTPVNDSETSEPPHKPEPADNQEHTEPEDKETDTTAQQETSVSVSPSSPTPRSPLTLVTNSEKNLPPQSLELDEPQSKQAESPGTRQKQPLTEDAKPQVNHTPPQIAQAQPHSTQPVHTLPSPPSVSPRPVPLLAAKPYCQPRSTQSGHKPVKMDGLVRVNGEATEDLSASTPPASAQYPPQEIKDVPSKQTDKDVPPEQTATSEEAAERTTPPQTEKSSSSSGSAMSSLIGGRNCIIKTTIVTELTQTVVEPLHPDIQSNGQVNGASGLSGRPAEENKAQPAVSPSSMQEYSPTVTEGLEESSVSIETPMLNLAKRVNHWVWDPNEERKRLEMWQQEQERLLQEQYEREQEKLKKEWEKAQLEVEEEERKHNEEERKILEETVTPLNPTGLLNQQAAQTGTSSAPENSKTEGRNDSVQQNGRRLSPGNEDQHASKLHFFQDSACDGEPSKKQELWKTASLDRNPQLNQPHTVKRSESHDAVTGKQKSSTSSPQPPSPSRCVSGKRLCSGCSQPLGKGAAMIIDTLGLFFHIQCFKCGVCNGQLGDATAGTDVRLRNGLLSCHECYIASRGENT</sequence>
<name>A0ACB8VCI9_9TELE</name>
<evidence type="ECO:0000313" key="1">
    <source>
        <dbReference type="EMBL" id="KAI3353336.1"/>
    </source>
</evidence>
<evidence type="ECO:0000313" key="2">
    <source>
        <dbReference type="Proteomes" id="UP000831701"/>
    </source>
</evidence>
<organism evidence="1 2">
    <name type="scientific">Scortum barcoo</name>
    <name type="common">barcoo grunter</name>
    <dbReference type="NCBI Taxonomy" id="214431"/>
    <lineage>
        <taxon>Eukaryota</taxon>
        <taxon>Metazoa</taxon>
        <taxon>Chordata</taxon>
        <taxon>Craniata</taxon>
        <taxon>Vertebrata</taxon>
        <taxon>Euteleostomi</taxon>
        <taxon>Actinopterygii</taxon>
        <taxon>Neopterygii</taxon>
        <taxon>Teleostei</taxon>
        <taxon>Neoteleostei</taxon>
        <taxon>Acanthomorphata</taxon>
        <taxon>Eupercaria</taxon>
        <taxon>Centrarchiformes</taxon>
        <taxon>Terapontoidei</taxon>
        <taxon>Terapontidae</taxon>
        <taxon>Scortum</taxon>
    </lineage>
</organism>
<reference evidence="1" key="1">
    <citation type="submission" date="2022-04" db="EMBL/GenBank/DDBJ databases">
        <title>Jade perch genome.</title>
        <authorList>
            <person name="Chao B."/>
        </authorList>
    </citation>
    <scope>NUCLEOTIDE SEQUENCE</scope>
    <source>
        <strain evidence="1">CB-2022</strain>
    </source>
</reference>
<gene>
    <name evidence="1" type="ORF">L3Q82_019863</name>
</gene>
<proteinExistence type="predicted"/>
<comment type="caution">
    <text evidence="1">The sequence shown here is derived from an EMBL/GenBank/DDBJ whole genome shotgun (WGS) entry which is preliminary data.</text>
</comment>
<protein>
    <submittedName>
        <fullName evidence="1">Uncharacterized protein</fullName>
    </submittedName>
</protein>
<accession>A0ACB8VCI9</accession>
<dbReference type="EMBL" id="CM041553">
    <property type="protein sequence ID" value="KAI3353336.1"/>
    <property type="molecule type" value="Genomic_DNA"/>
</dbReference>